<dbReference type="VEuPathDB" id="VectorBase:BGLB018118"/>
<dbReference type="KEGG" id="bgt:106063196"/>
<dbReference type="Gene3D" id="2.60.120.40">
    <property type="match status" value="1"/>
</dbReference>
<dbReference type="AlphaFoldDB" id="A0A2C9KE48"/>
<name>A0A2C9KE48_BIOGL</name>
<accession>A0A2C9KE48</accession>
<dbReference type="VEuPathDB" id="VectorBase:BGLAX_026576"/>
<sequence length="102" mass="11498">MNMAPPLVMNWQVSTKSGLHPHLQTVLFSGVVTCLRSCSEFEKSSFSGRTVLLNVNDTLFVEVSDDSIVNFDKTSSYLGAHRLVENKRFKEQLTNAIDNEEF</sequence>
<evidence type="ECO:0000313" key="1">
    <source>
        <dbReference type="EnsemblMetazoa" id="BGLB018118-PA"/>
    </source>
</evidence>
<evidence type="ECO:0000313" key="2">
    <source>
        <dbReference type="Proteomes" id="UP000076420"/>
    </source>
</evidence>
<gene>
    <name evidence="1" type="primary">106063196</name>
</gene>
<dbReference type="Proteomes" id="UP000076420">
    <property type="component" value="Unassembled WGS sequence"/>
</dbReference>
<dbReference type="EnsemblMetazoa" id="BGLB018118-RA">
    <property type="protein sequence ID" value="BGLB018118-PA"/>
    <property type="gene ID" value="BGLB018118"/>
</dbReference>
<reference evidence="1" key="1">
    <citation type="submission" date="2020-05" db="UniProtKB">
        <authorList>
            <consortium name="EnsemblMetazoa"/>
        </authorList>
    </citation>
    <scope>IDENTIFICATION</scope>
    <source>
        <strain evidence="1">BB02</strain>
    </source>
</reference>
<dbReference type="SUPFAM" id="SSF49842">
    <property type="entry name" value="TNF-like"/>
    <property type="match status" value="1"/>
</dbReference>
<dbReference type="InterPro" id="IPR008983">
    <property type="entry name" value="Tumour_necrosis_fac-like_dom"/>
</dbReference>
<organism evidence="1 2">
    <name type="scientific">Biomphalaria glabrata</name>
    <name type="common">Bloodfluke planorb</name>
    <name type="synonym">Freshwater snail</name>
    <dbReference type="NCBI Taxonomy" id="6526"/>
    <lineage>
        <taxon>Eukaryota</taxon>
        <taxon>Metazoa</taxon>
        <taxon>Spiralia</taxon>
        <taxon>Lophotrochozoa</taxon>
        <taxon>Mollusca</taxon>
        <taxon>Gastropoda</taxon>
        <taxon>Heterobranchia</taxon>
        <taxon>Euthyneura</taxon>
        <taxon>Panpulmonata</taxon>
        <taxon>Hygrophila</taxon>
        <taxon>Lymnaeoidea</taxon>
        <taxon>Planorbidae</taxon>
        <taxon>Biomphalaria</taxon>
    </lineage>
</organism>
<proteinExistence type="predicted"/>
<protein>
    <submittedName>
        <fullName evidence="1">Uncharacterized protein</fullName>
    </submittedName>
</protein>